<accession>A0A0D0A753</accession>
<sequence>MVAAALAARRHALEIFSTPLNKHYPDSRVLRETSTITPVGFSATSPACPRIHYC</sequence>
<keyword evidence="2" id="KW-1185">Reference proteome</keyword>
<organism evidence="1 2">
    <name type="scientific">Pisolithus microcarpus 441</name>
    <dbReference type="NCBI Taxonomy" id="765257"/>
    <lineage>
        <taxon>Eukaryota</taxon>
        <taxon>Fungi</taxon>
        <taxon>Dikarya</taxon>
        <taxon>Basidiomycota</taxon>
        <taxon>Agaricomycotina</taxon>
        <taxon>Agaricomycetes</taxon>
        <taxon>Agaricomycetidae</taxon>
        <taxon>Boletales</taxon>
        <taxon>Sclerodermatineae</taxon>
        <taxon>Pisolithaceae</taxon>
        <taxon>Pisolithus</taxon>
    </lineage>
</organism>
<reference evidence="1 2" key="1">
    <citation type="submission" date="2014-04" db="EMBL/GenBank/DDBJ databases">
        <authorList>
            <consortium name="DOE Joint Genome Institute"/>
            <person name="Kuo A."/>
            <person name="Kohler A."/>
            <person name="Costa M.D."/>
            <person name="Nagy L.G."/>
            <person name="Floudas D."/>
            <person name="Copeland A."/>
            <person name="Barry K.W."/>
            <person name="Cichocki N."/>
            <person name="Veneault-Fourrey C."/>
            <person name="LaButti K."/>
            <person name="Lindquist E.A."/>
            <person name="Lipzen A."/>
            <person name="Lundell T."/>
            <person name="Morin E."/>
            <person name="Murat C."/>
            <person name="Sun H."/>
            <person name="Tunlid A."/>
            <person name="Henrissat B."/>
            <person name="Grigoriev I.V."/>
            <person name="Hibbett D.S."/>
            <person name="Martin F."/>
            <person name="Nordberg H.P."/>
            <person name="Cantor M.N."/>
            <person name="Hua S.X."/>
        </authorList>
    </citation>
    <scope>NUCLEOTIDE SEQUENCE [LARGE SCALE GENOMIC DNA]</scope>
    <source>
        <strain evidence="1 2">441</strain>
    </source>
</reference>
<gene>
    <name evidence="1" type="ORF">PISMIDRAFT_674201</name>
</gene>
<dbReference type="EMBL" id="KN833694">
    <property type="protein sequence ID" value="KIK27893.1"/>
    <property type="molecule type" value="Genomic_DNA"/>
</dbReference>
<name>A0A0D0A753_9AGAM</name>
<reference evidence="2" key="2">
    <citation type="submission" date="2015-01" db="EMBL/GenBank/DDBJ databases">
        <title>Evolutionary Origins and Diversification of the Mycorrhizal Mutualists.</title>
        <authorList>
            <consortium name="DOE Joint Genome Institute"/>
            <consortium name="Mycorrhizal Genomics Consortium"/>
            <person name="Kohler A."/>
            <person name="Kuo A."/>
            <person name="Nagy L.G."/>
            <person name="Floudas D."/>
            <person name="Copeland A."/>
            <person name="Barry K.W."/>
            <person name="Cichocki N."/>
            <person name="Veneault-Fourrey C."/>
            <person name="LaButti K."/>
            <person name="Lindquist E.A."/>
            <person name="Lipzen A."/>
            <person name="Lundell T."/>
            <person name="Morin E."/>
            <person name="Murat C."/>
            <person name="Riley R."/>
            <person name="Ohm R."/>
            <person name="Sun H."/>
            <person name="Tunlid A."/>
            <person name="Henrissat B."/>
            <person name="Grigoriev I.V."/>
            <person name="Hibbett D.S."/>
            <person name="Martin F."/>
        </authorList>
    </citation>
    <scope>NUCLEOTIDE SEQUENCE [LARGE SCALE GENOMIC DNA]</scope>
    <source>
        <strain evidence="2">441</strain>
    </source>
</reference>
<protein>
    <submittedName>
        <fullName evidence="1">Uncharacterized protein</fullName>
    </submittedName>
</protein>
<proteinExistence type="predicted"/>
<evidence type="ECO:0000313" key="1">
    <source>
        <dbReference type="EMBL" id="KIK27893.1"/>
    </source>
</evidence>
<evidence type="ECO:0000313" key="2">
    <source>
        <dbReference type="Proteomes" id="UP000054018"/>
    </source>
</evidence>
<dbReference type="AlphaFoldDB" id="A0A0D0A753"/>
<dbReference type="Proteomes" id="UP000054018">
    <property type="component" value="Unassembled WGS sequence"/>
</dbReference>
<dbReference type="HOGENOM" id="CLU_3051211_0_0_1"/>